<comment type="caution">
    <text evidence="2">The sequence shown here is derived from an EMBL/GenBank/DDBJ whole genome shotgun (WGS) entry which is preliminary data.</text>
</comment>
<dbReference type="Proteomes" id="UP001595660">
    <property type="component" value="Unassembled WGS sequence"/>
</dbReference>
<dbReference type="AlphaFoldDB" id="A0ABD5NB12"/>
<protein>
    <submittedName>
        <fullName evidence="2">Uncharacterized protein</fullName>
    </submittedName>
</protein>
<dbReference type="RefSeq" id="WP_232572591.1">
    <property type="nucleotide sequence ID" value="NZ_CP089466.1"/>
</dbReference>
<evidence type="ECO:0000313" key="2">
    <source>
        <dbReference type="EMBL" id="MFC3476281.1"/>
    </source>
</evidence>
<reference evidence="2 3" key="1">
    <citation type="journal article" date="2019" name="Int. J. Syst. Evol. Microbiol.">
        <title>The Global Catalogue of Microorganisms (GCM) 10K type strain sequencing project: providing services to taxonomists for standard genome sequencing and annotation.</title>
        <authorList>
            <consortium name="The Broad Institute Genomics Platform"/>
            <consortium name="The Broad Institute Genome Sequencing Center for Infectious Disease"/>
            <person name="Wu L."/>
            <person name="Ma J."/>
        </authorList>
    </citation>
    <scope>NUCLEOTIDE SEQUENCE [LARGE SCALE GENOMIC DNA]</scope>
    <source>
        <strain evidence="2 3">CGMCC 1.12562</strain>
    </source>
</reference>
<keyword evidence="1" id="KW-1133">Transmembrane helix</keyword>
<organism evidence="2 3">
    <name type="scientific">Halobacterium litoreum</name>
    <dbReference type="NCBI Taxonomy" id="2039234"/>
    <lineage>
        <taxon>Archaea</taxon>
        <taxon>Methanobacteriati</taxon>
        <taxon>Methanobacteriota</taxon>
        <taxon>Stenosarchaea group</taxon>
        <taxon>Halobacteria</taxon>
        <taxon>Halobacteriales</taxon>
        <taxon>Halobacteriaceae</taxon>
        <taxon>Halobacterium</taxon>
    </lineage>
</organism>
<accession>A0ABD5NB12</accession>
<gene>
    <name evidence="2" type="ORF">ACFOKC_00940</name>
</gene>
<dbReference type="EMBL" id="JBHRWN010000002">
    <property type="protein sequence ID" value="MFC3476281.1"/>
    <property type="molecule type" value="Genomic_DNA"/>
</dbReference>
<name>A0ABD5NB12_9EURY</name>
<sequence length="98" mass="10284">MISKFEDIVTHPVTVASAALTSASQLFTVPFLDAMLAVVYANISTLFTASSVGAFTIVPRLPVPAWLGETAQVTAILLGLGYAGKLVYGVAKDAQERL</sequence>
<keyword evidence="3" id="KW-1185">Reference proteome</keyword>
<keyword evidence="1" id="KW-0812">Transmembrane</keyword>
<feature type="transmembrane region" description="Helical" evidence="1">
    <location>
        <begin position="70"/>
        <end position="91"/>
    </location>
</feature>
<feature type="transmembrane region" description="Helical" evidence="1">
    <location>
        <begin position="34"/>
        <end position="58"/>
    </location>
</feature>
<dbReference type="GeneID" id="69117809"/>
<keyword evidence="1" id="KW-0472">Membrane</keyword>
<evidence type="ECO:0000313" key="3">
    <source>
        <dbReference type="Proteomes" id="UP001595660"/>
    </source>
</evidence>
<proteinExistence type="predicted"/>
<evidence type="ECO:0000256" key="1">
    <source>
        <dbReference type="SAM" id="Phobius"/>
    </source>
</evidence>